<dbReference type="InterPro" id="IPR023795">
    <property type="entry name" value="Serpin_CS"/>
</dbReference>
<protein>
    <submittedName>
        <fullName evidence="7">Alpha-1-antiproteinase</fullName>
    </submittedName>
</protein>
<keyword evidence="8" id="KW-1185">Reference proteome</keyword>
<dbReference type="AlphaFoldDB" id="A0A4C1ZTA7"/>
<dbReference type="PANTHER" id="PTHR11461">
    <property type="entry name" value="SERINE PROTEASE INHIBITOR, SERPIN"/>
    <property type="match status" value="1"/>
</dbReference>
<sequence>MAEGIVAVMAAIATTHAQNIDNGYFSRALAFFFPPFLRNVASQSYPTNDAQQIQSTDFNSYYYSNPRWNRVQNPQNPFTDYQRTPQYGPTYDRPQPSKDTRTEGGSGQRDSRRGEVPSNTRNVEVTSRIASRDDVQDARSPSTESTSGLTSAVSLNKVVNVNTRFANSKPDDEVAASPDAIVFRDRQSHEDGVDGSDASIALTGFGLTMMKSLNAEQTKNPAISPYSVAELLALLQQGAAGNSELEITRALLMTPTKAKESFRALLDSVKVTHAKVASYSGEGCSKSSGICFEHLYASKGISNSESQLACCQWFRTFKNTAVRSFDSDVTPINFNNAYSSAQQINSWVAEKTQNQIPELISPDMLEPNTQMVLANAIFFKGLWRTKFDPSNTTSGDFHLSDGSVKRVQYMRARFGLPMGLDQQTDMLYAVMPFEGEQYKMMFLMPEVDDLKTAINKLNTEKLLNFLMVKSKDVRVAIPKFTVQSDRDLKTVLNMMGIREIFGHQAKLFNVGTYRTLSPHITAALHKAVVSIDEQGGVAAAVTAFPAVALSFGDSTINFELNKPFLMILWDAENKVPLFMARVDDPTV</sequence>
<dbReference type="InterPro" id="IPR000215">
    <property type="entry name" value="Serpin_fam"/>
</dbReference>
<dbReference type="Pfam" id="PF00079">
    <property type="entry name" value="Serpin"/>
    <property type="match status" value="1"/>
</dbReference>
<name>A0A4C1ZTA7_EUMVA</name>
<dbReference type="Proteomes" id="UP000299102">
    <property type="component" value="Unassembled WGS sequence"/>
</dbReference>
<evidence type="ECO:0000256" key="2">
    <source>
        <dbReference type="ARBA" id="ARBA00022690"/>
    </source>
</evidence>
<organism evidence="7 8">
    <name type="scientific">Eumeta variegata</name>
    <name type="common">Bagworm moth</name>
    <name type="synonym">Eumeta japonica</name>
    <dbReference type="NCBI Taxonomy" id="151549"/>
    <lineage>
        <taxon>Eukaryota</taxon>
        <taxon>Metazoa</taxon>
        <taxon>Ecdysozoa</taxon>
        <taxon>Arthropoda</taxon>
        <taxon>Hexapoda</taxon>
        <taxon>Insecta</taxon>
        <taxon>Pterygota</taxon>
        <taxon>Neoptera</taxon>
        <taxon>Endopterygota</taxon>
        <taxon>Lepidoptera</taxon>
        <taxon>Glossata</taxon>
        <taxon>Ditrysia</taxon>
        <taxon>Tineoidea</taxon>
        <taxon>Psychidae</taxon>
        <taxon>Oiketicinae</taxon>
        <taxon>Eumeta</taxon>
    </lineage>
</organism>
<dbReference type="InterPro" id="IPR042178">
    <property type="entry name" value="Serpin_sf_1"/>
</dbReference>
<feature type="domain" description="Serpin" evidence="6">
    <location>
        <begin position="207"/>
        <end position="585"/>
    </location>
</feature>
<feature type="compositionally biased region" description="Polar residues" evidence="5">
    <location>
        <begin position="66"/>
        <end position="87"/>
    </location>
</feature>
<comment type="caution">
    <text evidence="7">The sequence shown here is derived from an EMBL/GenBank/DDBJ whole genome shotgun (WGS) entry which is preliminary data.</text>
</comment>
<dbReference type="PROSITE" id="PS00284">
    <property type="entry name" value="SERPIN"/>
    <property type="match status" value="1"/>
</dbReference>
<dbReference type="InterPro" id="IPR023796">
    <property type="entry name" value="Serpin_dom"/>
</dbReference>
<dbReference type="Gene3D" id="2.10.310.10">
    <property type="entry name" value="Serpins superfamily"/>
    <property type="match status" value="1"/>
</dbReference>
<evidence type="ECO:0000259" key="6">
    <source>
        <dbReference type="SMART" id="SM00093"/>
    </source>
</evidence>
<feature type="compositionally biased region" description="Polar residues" evidence="5">
    <location>
        <begin position="117"/>
        <end position="129"/>
    </location>
</feature>
<feature type="compositionally biased region" description="Polar residues" evidence="5">
    <location>
        <begin position="139"/>
        <end position="150"/>
    </location>
</feature>
<dbReference type="SUPFAM" id="SSF56574">
    <property type="entry name" value="Serpins"/>
    <property type="match status" value="1"/>
</dbReference>
<dbReference type="STRING" id="151549.A0A4C1ZTA7"/>
<dbReference type="InterPro" id="IPR036186">
    <property type="entry name" value="Serpin_sf"/>
</dbReference>
<dbReference type="GO" id="GO:0004867">
    <property type="term" value="F:serine-type endopeptidase inhibitor activity"/>
    <property type="evidence" value="ECO:0007669"/>
    <property type="project" value="UniProtKB-KW"/>
</dbReference>
<keyword evidence="2" id="KW-0646">Protease inhibitor</keyword>
<evidence type="ECO:0000256" key="4">
    <source>
        <dbReference type="RuleBase" id="RU000411"/>
    </source>
</evidence>
<dbReference type="GO" id="GO:0005615">
    <property type="term" value="C:extracellular space"/>
    <property type="evidence" value="ECO:0007669"/>
    <property type="project" value="InterPro"/>
</dbReference>
<evidence type="ECO:0000313" key="7">
    <source>
        <dbReference type="EMBL" id="GBP92141.1"/>
    </source>
</evidence>
<comment type="similarity">
    <text evidence="1 4">Belongs to the serpin family.</text>
</comment>
<dbReference type="SMART" id="SM00093">
    <property type="entry name" value="SERPIN"/>
    <property type="match status" value="1"/>
</dbReference>
<evidence type="ECO:0000313" key="8">
    <source>
        <dbReference type="Proteomes" id="UP000299102"/>
    </source>
</evidence>
<dbReference type="EMBL" id="BGZK01002242">
    <property type="protein sequence ID" value="GBP92141.1"/>
    <property type="molecule type" value="Genomic_DNA"/>
</dbReference>
<dbReference type="Gene3D" id="2.30.39.10">
    <property type="entry name" value="Alpha-1-antitrypsin, domain 1"/>
    <property type="match status" value="1"/>
</dbReference>
<dbReference type="InterPro" id="IPR042185">
    <property type="entry name" value="Serpin_sf_2"/>
</dbReference>
<evidence type="ECO:0000256" key="1">
    <source>
        <dbReference type="ARBA" id="ARBA00009500"/>
    </source>
</evidence>
<dbReference type="Gene3D" id="3.30.497.10">
    <property type="entry name" value="Antithrombin, subunit I, domain 2"/>
    <property type="match status" value="1"/>
</dbReference>
<keyword evidence="3" id="KW-0722">Serine protease inhibitor</keyword>
<feature type="region of interest" description="Disordered" evidence="5">
    <location>
        <begin position="66"/>
        <end position="150"/>
    </location>
</feature>
<evidence type="ECO:0000256" key="3">
    <source>
        <dbReference type="ARBA" id="ARBA00022900"/>
    </source>
</evidence>
<accession>A0A4C1ZTA7</accession>
<reference evidence="7 8" key="1">
    <citation type="journal article" date="2019" name="Commun. Biol.">
        <title>The bagworm genome reveals a unique fibroin gene that provides high tensile strength.</title>
        <authorList>
            <person name="Kono N."/>
            <person name="Nakamura H."/>
            <person name="Ohtoshi R."/>
            <person name="Tomita M."/>
            <person name="Numata K."/>
            <person name="Arakawa K."/>
        </authorList>
    </citation>
    <scope>NUCLEOTIDE SEQUENCE [LARGE SCALE GENOMIC DNA]</scope>
</reference>
<dbReference type="CDD" id="cd00172">
    <property type="entry name" value="serpin"/>
    <property type="match status" value="1"/>
</dbReference>
<gene>
    <name evidence="7" type="primary">SERPINA1</name>
    <name evidence="7" type="ORF">EVAR_67330_1</name>
</gene>
<evidence type="ECO:0000256" key="5">
    <source>
        <dbReference type="SAM" id="MobiDB-lite"/>
    </source>
</evidence>
<proteinExistence type="inferred from homology"/>
<dbReference type="OrthoDB" id="671595at2759"/>
<dbReference type="PANTHER" id="PTHR11461:SF211">
    <property type="entry name" value="GH10112P-RELATED"/>
    <property type="match status" value="1"/>
</dbReference>